<organism evidence="1 2">
    <name type="scientific">Serratia phage Serbin</name>
    <dbReference type="NCBI Taxonomy" id="2562181"/>
    <lineage>
        <taxon>Viruses</taxon>
        <taxon>Duplodnaviria</taxon>
        <taxon>Heunggongvirae</taxon>
        <taxon>Uroviricota</taxon>
        <taxon>Caudoviricetes</taxon>
        <taxon>Serbinvirus</taxon>
        <taxon>Serbinvirus serbin</taxon>
    </lineage>
</organism>
<reference evidence="1 2" key="1">
    <citation type="journal article" date="2019" name="Microbiol. Resour. Announc.">
        <title>Complete Genome Sequence of Serratia marcescens Siphophage Serbin.</title>
        <authorList>
            <person name="Williams E.A."/>
            <person name="Hopson H."/>
            <person name="Rodriguez A."/>
            <person name="Kongari R."/>
            <person name="Bonasera R."/>
            <person name="Hernandez-Morales A.C."/>
            <person name="Liu M."/>
        </authorList>
    </citation>
    <scope>NUCLEOTIDE SEQUENCE [LARGE SCALE GENOMIC DNA]</scope>
</reference>
<sequence length="123" mass="13800">MARNKPVLLDEWVVETLRRMGQRHNVSMKGILESLVRALDGNERFGLVELDWGAVKGVYPSRGIIVGQRWEQVVDIVVELMSQGVKNPKEIAQRSHLTEAQVNRAISDAIVKLSSRKKAGGRK</sequence>
<dbReference type="EMBL" id="MK608336">
    <property type="protein sequence ID" value="QBQ72973.1"/>
    <property type="molecule type" value="Genomic_DNA"/>
</dbReference>
<name>A0A482MIX2_9CAUD</name>
<protein>
    <submittedName>
        <fullName evidence="1">Uncharacterized protein</fullName>
    </submittedName>
</protein>
<evidence type="ECO:0000313" key="1">
    <source>
        <dbReference type="EMBL" id="QBQ72973.1"/>
    </source>
</evidence>
<keyword evidence="2" id="KW-1185">Reference proteome</keyword>
<evidence type="ECO:0000313" key="2">
    <source>
        <dbReference type="Proteomes" id="UP000308339"/>
    </source>
</evidence>
<proteinExistence type="predicted"/>
<dbReference type="Proteomes" id="UP000308339">
    <property type="component" value="Segment"/>
</dbReference>
<gene>
    <name evidence="1" type="ORF">CPT_Serbin_057</name>
</gene>
<accession>A0A482MIX2</accession>